<dbReference type="AlphaFoldDB" id="A0A2P7R713"/>
<keyword evidence="3" id="KW-1015">Disulfide bond</keyword>
<dbReference type="RefSeq" id="WP_106452523.1">
    <property type="nucleotide sequence ID" value="NZ_PXYH01000004.1"/>
</dbReference>
<proteinExistence type="inferred from homology"/>
<feature type="signal peptide" evidence="4">
    <location>
        <begin position="1"/>
        <end position="17"/>
    </location>
</feature>
<sequence length="179" mass="19407">MKTLILLILLAAFNVRAALPGDSVYQLDSRWQNSEGKALAIADLAGKKRLLAFIYSDCMTACPVIVSNLQAVQKTLSPAEQDALGFVLVSLTPGRDTPKVLRHFAGQRGLDQHWTLLSGSDDDVRTLAMALNIQYMGQANGEISHSNTVSVLDEQGRLMFQQSGLPDGPRGLADKLFVP</sequence>
<feature type="binding site" evidence="2">
    <location>
        <position position="58"/>
    </location>
    <ligand>
        <name>Cu cation</name>
        <dbReference type="ChEBI" id="CHEBI:23378"/>
    </ligand>
</feature>
<dbReference type="GO" id="GO:0046872">
    <property type="term" value="F:metal ion binding"/>
    <property type="evidence" value="ECO:0007669"/>
    <property type="project" value="UniProtKB-KW"/>
</dbReference>
<evidence type="ECO:0000256" key="1">
    <source>
        <dbReference type="ARBA" id="ARBA00010996"/>
    </source>
</evidence>
<dbReference type="CDD" id="cd02968">
    <property type="entry name" value="SCO"/>
    <property type="match status" value="1"/>
</dbReference>
<keyword evidence="4" id="KW-0732">Signal</keyword>
<feature type="binding site" evidence="2">
    <location>
        <position position="145"/>
    </location>
    <ligand>
        <name>Cu cation</name>
        <dbReference type="ChEBI" id="CHEBI:23378"/>
    </ligand>
</feature>
<keyword evidence="6" id="KW-1185">Reference proteome</keyword>
<feature type="binding site" evidence="2">
    <location>
        <position position="62"/>
    </location>
    <ligand>
        <name>Cu cation</name>
        <dbReference type="ChEBI" id="CHEBI:23378"/>
    </ligand>
</feature>
<dbReference type="InterPro" id="IPR003782">
    <property type="entry name" value="SCO1/SenC"/>
</dbReference>
<evidence type="ECO:0000313" key="5">
    <source>
        <dbReference type="EMBL" id="PSJ45972.1"/>
    </source>
</evidence>
<keyword evidence="2" id="KW-0479">Metal-binding</keyword>
<feature type="disulfide bond" description="Redox-active" evidence="3">
    <location>
        <begin position="58"/>
        <end position="62"/>
    </location>
</feature>
<dbReference type="OrthoDB" id="5567697at2"/>
<dbReference type="PANTHER" id="PTHR12151">
    <property type="entry name" value="ELECTRON TRANSPORT PROTIN SCO1/SENC FAMILY MEMBER"/>
    <property type="match status" value="1"/>
</dbReference>
<evidence type="ECO:0000256" key="2">
    <source>
        <dbReference type="PIRSR" id="PIRSR603782-1"/>
    </source>
</evidence>
<dbReference type="Pfam" id="PF02630">
    <property type="entry name" value="SCO1-SenC"/>
    <property type="match status" value="1"/>
</dbReference>
<gene>
    <name evidence="5" type="ORF">C7I36_04440</name>
</gene>
<organism evidence="5 6">
    <name type="scientific">Zobellella taiwanensis</name>
    <dbReference type="NCBI Taxonomy" id="347535"/>
    <lineage>
        <taxon>Bacteria</taxon>
        <taxon>Pseudomonadati</taxon>
        <taxon>Pseudomonadota</taxon>
        <taxon>Gammaproteobacteria</taxon>
        <taxon>Aeromonadales</taxon>
        <taxon>Aeromonadaceae</taxon>
        <taxon>Zobellella</taxon>
    </lineage>
</organism>
<feature type="chain" id="PRO_5015198991" evidence="4">
    <location>
        <begin position="18"/>
        <end position="179"/>
    </location>
</feature>
<dbReference type="EMBL" id="PXYH01000004">
    <property type="protein sequence ID" value="PSJ45972.1"/>
    <property type="molecule type" value="Genomic_DNA"/>
</dbReference>
<name>A0A2P7R713_9GAMM</name>
<dbReference type="Proteomes" id="UP000242181">
    <property type="component" value="Unassembled WGS sequence"/>
</dbReference>
<protein>
    <submittedName>
        <fullName evidence="5">SCO family protein</fullName>
    </submittedName>
</protein>
<dbReference type="InterPro" id="IPR036249">
    <property type="entry name" value="Thioredoxin-like_sf"/>
</dbReference>
<reference evidence="5 6" key="1">
    <citation type="submission" date="2018-03" db="EMBL/GenBank/DDBJ databases">
        <title>The draft genome of Zobellella taiwanensis JCM 13381.</title>
        <authorList>
            <person name="Liu L."/>
            <person name="Li L."/>
            <person name="Wang T."/>
            <person name="Zhang X."/>
            <person name="Liang L."/>
        </authorList>
    </citation>
    <scope>NUCLEOTIDE SEQUENCE [LARGE SCALE GENOMIC DNA]</scope>
    <source>
        <strain evidence="5 6">JCM 13381</strain>
    </source>
</reference>
<comment type="similarity">
    <text evidence="1">Belongs to the SCO1/2 family.</text>
</comment>
<evidence type="ECO:0000256" key="4">
    <source>
        <dbReference type="SAM" id="SignalP"/>
    </source>
</evidence>
<dbReference type="PANTHER" id="PTHR12151:SF25">
    <property type="entry name" value="LINALOOL DEHYDRATASE_ISOMERASE DOMAIN-CONTAINING PROTEIN"/>
    <property type="match status" value="1"/>
</dbReference>
<comment type="caution">
    <text evidence="5">The sequence shown here is derived from an EMBL/GenBank/DDBJ whole genome shotgun (WGS) entry which is preliminary data.</text>
</comment>
<evidence type="ECO:0000313" key="6">
    <source>
        <dbReference type="Proteomes" id="UP000242181"/>
    </source>
</evidence>
<evidence type="ECO:0000256" key="3">
    <source>
        <dbReference type="PIRSR" id="PIRSR603782-2"/>
    </source>
</evidence>
<dbReference type="Gene3D" id="3.40.30.10">
    <property type="entry name" value="Glutaredoxin"/>
    <property type="match status" value="1"/>
</dbReference>
<keyword evidence="2" id="KW-0186">Copper</keyword>
<dbReference type="SUPFAM" id="SSF52833">
    <property type="entry name" value="Thioredoxin-like"/>
    <property type="match status" value="1"/>
</dbReference>
<accession>A0A2P7R713</accession>